<evidence type="ECO:0000313" key="1">
    <source>
        <dbReference type="EMBL" id="MFD1662988.1"/>
    </source>
</evidence>
<dbReference type="EMBL" id="JBHUDX010000110">
    <property type="protein sequence ID" value="MFD1662988.1"/>
    <property type="molecule type" value="Genomic_DNA"/>
</dbReference>
<evidence type="ECO:0000313" key="2">
    <source>
        <dbReference type="Proteomes" id="UP001597261"/>
    </source>
</evidence>
<comment type="caution">
    <text evidence="1">The sequence shown here is derived from an EMBL/GenBank/DDBJ whole genome shotgun (WGS) entry which is preliminary data.</text>
</comment>
<keyword evidence="2" id="KW-1185">Reference proteome</keyword>
<gene>
    <name evidence="1" type="ORF">ACFSL4_33680</name>
</gene>
<name>A0ABW4J1A6_9ACTN</name>
<accession>A0ABW4J1A6</accession>
<dbReference type="Proteomes" id="UP001597261">
    <property type="component" value="Unassembled WGS sequence"/>
</dbReference>
<reference evidence="2" key="1">
    <citation type="journal article" date="2019" name="Int. J. Syst. Evol. Microbiol.">
        <title>The Global Catalogue of Microorganisms (GCM) 10K type strain sequencing project: providing services to taxonomists for standard genome sequencing and annotation.</title>
        <authorList>
            <consortium name="The Broad Institute Genomics Platform"/>
            <consortium name="The Broad Institute Genome Sequencing Center for Infectious Disease"/>
            <person name="Wu L."/>
            <person name="Ma J."/>
        </authorList>
    </citation>
    <scope>NUCLEOTIDE SEQUENCE [LARGE SCALE GENOMIC DNA]</scope>
    <source>
        <strain evidence="2">CGMCC 1.12470</strain>
    </source>
</reference>
<protein>
    <submittedName>
        <fullName evidence="1">Uncharacterized protein</fullName>
    </submittedName>
</protein>
<organism evidence="1 2">
    <name type="scientific">Streptomyces caeni</name>
    <dbReference type="NCBI Taxonomy" id="2307231"/>
    <lineage>
        <taxon>Bacteria</taxon>
        <taxon>Bacillati</taxon>
        <taxon>Actinomycetota</taxon>
        <taxon>Actinomycetes</taxon>
        <taxon>Kitasatosporales</taxon>
        <taxon>Streptomycetaceae</taxon>
        <taxon>Streptomyces</taxon>
    </lineage>
</organism>
<sequence>MLTEAWPVPAGGSSHASFVLLLAGPGRAHQEYGEAGVLGEGTGDRADCVVRSRLSSPWRPMTMRSQPWWRAQV</sequence>
<proteinExistence type="predicted"/>